<comment type="similarity">
    <text evidence="1">Belongs to the 'GDSL' lipolytic enzyme family.</text>
</comment>
<dbReference type="Gene3D" id="3.40.50.1110">
    <property type="entry name" value="SGNH hydrolase"/>
    <property type="match status" value="1"/>
</dbReference>
<comment type="caution">
    <text evidence="5">The sequence shown here is derived from an EMBL/GenBank/DDBJ whole genome shotgun (WGS) entry which is preliminary data.</text>
</comment>
<dbReference type="Pfam" id="PF00657">
    <property type="entry name" value="Lipase_GDSL"/>
    <property type="match status" value="1"/>
</dbReference>
<protein>
    <submittedName>
        <fullName evidence="5">Uncharacterized protein</fullName>
    </submittedName>
</protein>
<name>A0A5J9UHH0_9POAL</name>
<feature type="non-terminal residue" evidence="5">
    <location>
        <position position="1"/>
    </location>
</feature>
<evidence type="ECO:0000256" key="3">
    <source>
        <dbReference type="ARBA" id="ARBA00022963"/>
    </source>
</evidence>
<dbReference type="Proteomes" id="UP000324897">
    <property type="component" value="Unassembled WGS sequence"/>
</dbReference>
<dbReference type="InterPro" id="IPR036691">
    <property type="entry name" value="Endo/exonu/phosph_ase_sf"/>
</dbReference>
<evidence type="ECO:0000313" key="6">
    <source>
        <dbReference type="Proteomes" id="UP000324897"/>
    </source>
</evidence>
<dbReference type="InterPro" id="IPR001087">
    <property type="entry name" value="GDSL"/>
</dbReference>
<keyword evidence="3" id="KW-0442">Lipid degradation</keyword>
<dbReference type="Gene3D" id="3.60.10.10">
    <property type="entry name" value="Endonuclease/exonuclease/phosphatase"/>
    <property type="match status" value="1"/>
</dbReference>
<keyword evidence="2" id="KW-0378">Hydrolase</keyword>
<dbReference type="GO" id="GO:0016788">
    <property type="term" value="F:hydrolase activity, acting on ester bonds"/>
    <property type="evidence" value="ECO:0007669"/>
    <property type="project" value="InterPro"/>
</dbReference>
<organism evidence="5 6">
    <name type="scientific">Eragrostis curvula</name>
    <name type="common">weeping love grass</name>
    <dbReference type="NCBI Taxonomy" id="38414"/>
    <lineage>
        <taxon>Eukaryota</taxon>
        <taxon>Viridiplantae</taxon>
        <taxon>Streptophyta</taxon>
        <taxon>Embryophyta</taxon>
        <taxon>Tracheophyta</taxon>
        <taxon>Spermatophyta</taxon>
        <taxon>Magnoliopsida</taxon>
        <taxon>Liliopsida</taxon>
        <taxon>Poales</taxon>
        <taxon>Poaceae</taxon>
        <taxon>PACMAD clade</taxon>
        <taxon>Chloridoideae</taxon>
        <taxon>Eragrostideae</taxon>
        <taxon>Eragrostidinae</taxon>
        <taxon>Eragrostis</taxon>
    </lineage>
</organism>
<gene>
    <name evidence="5" type="ORF">EJB05_30186</name>
</gene>
<dbReference type="OrthoDB" id="656399at2759"/>
<evidence type="ECO:0000256" key="2">
    <source>
        <dbReference type="ARBA" id="ARBA00022801"/>
    </source>
</evidence>
<reference evidence="5 6" key="1">
    <citation type="journal article" date="2019" name="Sci. Rep.">
        <title>A high-quality genome of Eragrostis curvula grass provides insights into Poaceae evolution and supports new strategies to enhance forage quality.</title>
        <authorList>
            <person name="Carballo J."/>
            <person name="Santos B.A.C.M."/>
            <person name="Zappacosta D."/>
            <person name="Garbus I."/>
            <person name="Selva J.P."/>
            <person name="Gallo C.A."/>
            <person name="Diaz A."/>
            <person name="Albertini E."/>
            <person name="Caccamo M."/>
            <person name="Echenique V."/>
        </authorList>
    </citation>
    <scope>NUCLEOTIDE SEQUENCE [LARGE SCALE GENOMIC DNA]</scope>
    <source>
        <strain evidence="6">cv. Victoria</strain>
        <tissue evidence="5">Leaf</tissue>
    </source>
</reference>
<feature type="non-terminal residue" evidence="5">
    <location>
        <position position="427"/>
    </location>
</feature>
<evidence type="ECO:0000256" key="4">
    <source>
        <dbReference type="SAM" id="MobiDB-lite"/>
    </source>
</evidence>
<proteinExistence type="inferred from homology"/>
<dbReference type="Gramene" id="TVU23219">
    <property type="protein sequence ID" value="TVU23219"/>
    <property type="gene ID" value="EJB05_30186"/>
</dbReference>
<sequence>MTENLGFICLQETQKRKYKNRFLNFISGGKNFHWVSQPPTGRSGGLLSGINLDMFQVESEMLGRYTVVMEITCKEDGNKWSLINVYGAAQAEDKDNFLTELAGCFHSAKYSIIAGGDYNIMRYSSEKSKGLQNTEEGKEAIKKGVKHLQKRAREVQQQADGTTKAFGFEMSPPASESLPKPSPTKMEGFTGFNYATGDAGIRNFTNGDITNPLFYQIGFFESTRSQLKTLLGGRKPLNYFLSKSLFVVGIGTMDLFPDYNPYWDNPENDNQTEVQHLISLYGEALTKLHAMGARKFGIINMGPVGCSPIVMRVTHGQDPCNTGMNNLAQEFNRALAPLLSDLRSKLRGFRYSLADFYGFTNATFANPSASGFTNTMGMCWQGYGTPCSNRTEFWYWDIYGYMTEHAANLTAAAFYGGRKFTTPFNFT</sequence>
<dbReference type="InterPro" id="IPR036514">
    <property type="entry name" value="SGNH_hydro_sf"/>
</dbReference>
<keyword evidence="6" id="KW-1185">Reference proteome</keyword>
<dbReference type="SUPFAM" id="SSF56219">
    <property type="entry name" value="DNase I-like"/>
    <property type="match status" value="1"/>
</dbReference>
<dbReference type="AlphaFoldDB" id="A0A5J9UHH0"/>
<feature type="region of interest" description="Disordered" evidence="4">
    <location>
        <begin position="161"/>
        <end position="182"/>
    </location>
</feature>
<keyword evidence="3" id="KW-0443">Lipid metabolism</keyword>
<dbReference type="InterPro" id="IPR051058">
    <property type="entry name" value="GDSL_Est/Lipase"/>
</dbReference>
<evidence type="ECO:0000256" key="1">
    <source>
        <dbReference type="ARBA" id="ARBA00008668"/>
    </source>
</evidence>
<dbReference type="PANTHER" id="PTHR45648:SF104">
    <property type="entry name" value="OS02G0292600 PROTEIN"/>
    <property type="match status" value="1"/>
</dbReference>
<accession>A0A5J9UHH0</accession>
<evidence type="ECO:0000313" key="5">
    <source>
        <dbReference type="EMBL" id="TVU23219.1"/>
    </source>
</evidence>
<dbReference type="PANTHER" id="PTHR45648">
    <property type="entry name" value="GDSL LIPASE/ACYLHYDROLASE FAMILY PROTEIN (AFU_ORTHOLOGUE AFUA_4G14700)"/>
    <property type="match status" value="1"/>
</dbReference>
<dbReference type="GO" id="GO:0016042">
    <property type="term" value="P:lipid catabolic process"/>
    <property type="evidence" value="ECO:0007669"/>
    <property type="project" value="UniProtKB-KW"/>
</dbReference>
<dbReference type="EMBL" id="RWGY01000014">
    <property type="protein sequence ID" value="TVU23219.1"/>
    <property type="molecule type" value="Genomic_DNA"/>
</dbReference>